<keyword evidence="5" id="KW-1185">Reference proteome</keyword>
<gene>
    <name evidence="4" type="ORF">GRI97_10740</name>
</gene>
<dbReference type="OrthoDB" id="1666403at2"/>
<dbReference type="InterPro" id="IPR020991">
    <property type="entry name" value="Connector_podovirus"/>
</dbReference>
<accession>A0A6I4TTG4</accession>
<reference evidence="4 5" key="1">
    <citation type="submission" date="2019-12" db="EMBL/GenBank/DDBJ databases">
        <title>Genomic-based taxomic classification of the family Erythrobacteraceae.</title>
        <authorList>
            <person name="Xu L."/>
        </authorList>
    </citation>
    <scope>NUCLEOTIDE SEQUENCE [LARGE SCALE GENOMIC DNA]</scope>
    <source>
        <strain evidence="4 5">S36</strain>
    </source>
</reference>
<dbReference type="EMBL" id="WTYJ01000002">
    <property type="protein sequence ID" value="MXO99465.1"/>
    <property type="molecule type" value="Genomic_DNA"/>
</dbReference>
<keyword evidence="3" id="KW-0231">Viral genome packaging</keyword>
<dbReference type="Proteomes" id="UP000469430">
    <property type="component" value="Unassembled WGS sequence"/>
</dbReference>
<evidence type="ECO:0000313" key="5">
    <source>
        <dbReference type="Proteomes" id="UP000469430"/>
    </source>
</evidence>
<evidence type="ECO:0000256" key="3">
    <source>
        <dbReference type="ARBA" id="ARBA00023219"/>
    </source>
</evidence>
<dbReference type="AlphaFoldDB" id="A0A6I4TTG4"/>
<evidence type="ECO:0000256" key="1">
    <source>
        <dbReference type="ARBA" id="ARBA00004328"/>
    </source>
</evidence>
<name>A0A6I4TTG4_9SPHN</name>
<protein>
    <submittedName>
        <fullName evidence="4">Phage tail protein</fullName>
    </submittedName>
</protein>
<dbReference type="Pfam" id="PF12236">
    <property type="entry name" value="Head-tail_con"/>
    <property type="match status" value="1"/>
</dbReference>
<dbReference type="RefSeq" id="WP_161391185.1">
    <property type="nucleotide sequence ID" value="NZ_JBHSCP010000001.1"/>
</dbReference>
<sequence length="561" mass="60561">MASLRQHCEQRLAGLKALRSDYESEWQSIARYAQPARSRFLAGGRDKGGKRRAHNSRLLDPHGIEAFRTLTNGMMSGLTSSSRPWFKLRLGDPAMDEEAGARAWLGQVESALYGFLARTNFYSAAKAGYAEMGLFGTEACVMVDHAEHGAVCHSLTAGEYWIALSDAMVPDTLIRIAPMSARQAVQAFGEKAPRSARAALDSGDGERLVEIHQLIERDPDFKPDQGARIDSKPWRSIYWHAESGRDAVIRVAGYDEQPFWAPRWDVVGGDTWGVSPGMEALPALRELQMQVKRRNEAIDQMVKPEKVVKPGLRLTGEPGRTVSAAGFDRDSVLIPYPMPYQAVAVIGEEIEKCRRQIDGLSFAGLFNAITNMRGVQPRNMEEIAARNEEKLTQLGPVIENVTREKLSIAVERAYGIMARGQLLPPPPESIAGQAIDVEFVSILTQMQRAVGVDQIERTVGFIGGLAGAQPEVIDKLDTDALIDEFASRAGVPGAIIRGAADVAALRAQRAEAEQAAQQQAQMAQIMVGAGGGAEASGVGVPLDPTGGGDPAGALMQALGVA</sequence>
<evidence type="ECO:0000256" key="2">
    <source>
        <dbReference type="ARBA" id="ARBA00022612"/>
    </source>
</evidence>
<comment type="subcellular location">
    <subcellularLocation>
        <location evidence="1">Virion</location>
    </subcellularLocation>
</comment>
<organism evidence="4 5">
    <name type="scientific">Croceibacterium xixiisoli</name>
    <dbReference type="NCBI Taxonomy" id="1476466"/>
    <lineage>
        <taxon>Bacteria</taxon>
        <taxon>Pseudomonadati</taxon>
        <taxon>Pseudomonadota</taxon>
        <taxon>Alphaproteobacteria</taxon>
        <taxon>Sphingomonadales</taxon>
        <taxon>Erythrobacteraceae</taxon>
        <taxon>Croceibacterium</taxon>
    </lineage>
</organism>
<evidence type="ECO:0000313" key="4">
    <source>
        <dbReference type="EMBL" id="MXO99465.1"/>
    </source>
</evidence>
<proteinExistence type="predicted"/>
<keyword evidence="2" id="KW-1188">Viral release from host cell</keyword>
<comment type="caution">
    <text evidence="4">The sequence shown here is derived from an EMBL/GenBank/DDBJ whole genome shotgun (WGS) entry which is preliminary data.</text>
</comment>